<keyword evidence="3" id="KW-1185">Reference proteome</keyword>
<evidence type="ECO:0000256" key="1">
    <source>
        <dbReference type="SAM" id="MobiDB-lite"/>
    </source>
</evidence>
<gene>
    <name evidence="2" type="ORF">H5410_031715</name>
</gene>
<feature type="region of interest" description="Disordered" evidence="1">
    <location>
        <begin position="48"/>
        <end position="67"/>
    </location>
</feature>
<evidence type="ECO:0000313" key="2">
    <source>
        <dbReference type="EMBL" id="KAG5600345.1"/>
    </source>
</evidence>
<organism evidence="2 3">
    <name type="scientific">Solanum commersonii</name>
    <name type="common">Commerson's wild potato</name>
    <name type="synonym">Commerson's nightshade</name>
    <dbReference type="NCBI Taxonomy" id="4109"/>
    <lineage>
        <taxon>Eukaryota</taxon>
        <taxon>Viridiplantae</taxon>
        <taxon>Streptophyta</taxon>
        <taxon>Embryophyta</taxon>
        <taxon>Tracheophyta</taxon>
        <taxon>Spermatophyta</taxon>
        <taxon>Magnoliopsida</taxon>
        <taxon>eudicotyledons</taxon>
        <taxon>Gunneridae</taxon>
        <taxon>Pentapetalae</taxon>
        <taxon>asterids</taxon>
        <taxon>lamiids</taxon>
        <taxon>Solanales</taxon>
        <taxon>Solanaceae</taxon>
        <taxon>Solanoideae</taxon>
        <taxon>Solaneae</taxon>
        <taxon>Solanum</taxon>
    </lineage>
</organism>
<evidence type="ECO:0000313" key="3">
    <source>
        <dbReference type="Proteomes" id="UP000824120"/>
    </source>
</evidence>
<feature type="region of interest" description="Disordered" evidence="1">
    <location>
        <begin position="200"/>
        <end position="223"/>
    </location>
</feature>
<dbReference type="OrthoDB" id="10435390at2759"/>
<comment type="caution">
    <text evidence="2">The sequence shown here is derived from an EMBL/GenBank/DDBJ whole genome shotgun (WGS) entry which is preliminary data.</text>
</comment>
<evidence type="ECO:0008006" key="4">
    <source>
        <dbReference type="Google" id="ProtNLM"/>
    </source>
</evidence>
<accession>A0A9J5YJ41</accession>
<protein>
    <recommendedName>
        <fullName evidence="4">Ulp1 protease family, C-terminal catalytic domain containing protein</fullName>
    </recommendedName>
</protein>
<sequence length="439" mass="49330">MDHPSFSIGITQVVISNTNRIFDYEDPNWAENRPKRLHDPLTMAKQSLKKSKAKKEAHAKTPKKRGRLSLPYPDLHDQFIPKCNYQGQITKCLLLLEVEQDNPAGELHIRQAKGNILNFSIKEFAIITGLKCKGNSDWDNIDDALQMAIMYFIHTFVFSQLGDATIPIEDFLMNICPNIQPTAEEITSLDLPHINHVSPIKPAPSNVNPEDGQPKEVPGFEDFSSKPLDQLLRRSTRVSSTGFTPPPKRKKVVRPHKINVSKAIQPDEHPNQTFQTPNLPMSEADNVSGVLDNSDIRKVILDNSELEELKQYVKGYVRVNKTNHSELMKVVGAKDNKSEKDIGGISTSYMVDDSVEKDNVDPQSTSVQFFQQPISPIHMDFSIHDQDIGRSAVDSDDTSFKEQVMEDATDVIPTTHHSHVSIEETVVNKEAASIDLLDH</sequence>
<proteinExistence type="predicted"/>
<dbReference type="EMBL" id="JACXVP010000006">
    <property type="protein sequence ID" value="KAG5600345.1"/>
    <property type="molecule type" value="Genomic_DNA"/>
</dbReference>
<dbReference type="AlphaFoldDB" id="A0A9J5YJ41"/>
<dbReference type="Proteomes" id="UP000824120">
    <property type="component" value="Chromosome 6"/>
</dbReference>
<reference evidence="2 3" key="1">
    <citation type="submission" date="2020-09" db="EMBL/GenBank/DDBJ databases">
        <title>De no assembly of potato wild relative species, Solanum commersonii.</title>
        <authorList>
            <person name="Cho K."/>
        </authorList>
    </citation>
    <scope>NUCLEOTIDE SEQUENCE [LARGE SCALE GENOMIC DNA]</scope>
    <source>
        <strain evidence="2">LZ3.2</strain>
        <tissue evidence="2">Leaf</tissue>
    </source>
</reference>
<name>A0A9J5YJ41_SOLCO</name>